<feature type="transmembrane region" description="Helical" evidence="1">
    <location>
        <begin position="93"/>
        <end position="110"/>
    </location>
</feature>
<feature type="transmembrane region" description="Helical" evidence="1">
    <location>
        <begin position="142"/>
        <end position="163"/>
    </location>
</feature>
<feature type="transmembrane region" description="Helical" evidence="1">
    <location>
        <begin position="29"/>
        <end position="57"/>
    </location>
</feature>
<dbReference type="AlphaFoldDB" id="A0AAV2VK72"/>
<accession>A0AAV2VK72</accession>
<dbReference type="InterPro" id="IPR007038">
    <property type="entry name" value="HupE_UreJ"/>
</dbReference>
<feature type="transmembrane region" description="Helical" evidence="1">
    <location>
        <begin position="69"/>
        <end position="87"/>
    </location>
</feature>
<evidence type="ECO:0000256" key="1">
    <source>
        <dbReference type="SAM" id="Phobius"/>
    </source>
</evidence>
<keyword evidence="2" id="KW-0732">Signal</keyword>
<name>A0AAV2VK72_9VIBR</name>
<keyword evidence="1" id="KW-1133">Transmembrane helix</keyword>
<protein>
    <submittedName>
        <fullName evidence="3">Urease accessory protein UreJ</fullName>
    </submittedName>
</protein>
<evidence type="ECO:0000313" key="4">
    <source>
        <dbReference type="Proteomes" id="UP000018211"/>
    </source>
</evidence>
<dbReference type="EMBL" id="CAOF01000041">
    <property type="protein sequence ID" value="CCO45071.1"/>
    <property type="molecule type" value="Genomic_DNA"/>
</dbReference>
<keyword evidence="1" id="KW-0472">Membrane</keyword>
<proteinExistence type="predicted"/>
<feature type="transmembrane region" description="Helical" evidence="1">
    <location>
        <begin position="170"/>
        <end position="188"/>
    </location>
</feature>
<feature type="signal peptide" evidence="2">
    <location>
        <begin position="1"/>
        <end position="19"/>
    </location>
</feature>
<dbReference type="Pfam" id="PF04955">
    <property type="entry name" value="HupE_UreJ"/>
    <property type="match status" value="1"/>
</dbReference>
<evidence type="ECO:0000313" key="3">
    <source>
        <dbReference type="EMBL" id="CCO45071.1"/>
    </source>
</evidence>
<dbReference type="RefSeq" id="WP_022610688.1">
    <property type="nucleotide sequence ID" value="NZ_LK391965.1"/>
</dbReference>
<dbReference type="Proteomes" id="UP000018211">
    <property type="component" value="Unassembled WGS sequence"/>
</dbReference>
<organism evidence="3 4">
    <name type="scientific">Vibrio nigripulchritudo SOn1</name>
    <dbReference type="NCBI Taxonomy" id="1238450"/>
    <lineage>
        <taxon>Bacteria</taxon>
        <taxon>Pseudomonadati</taxon>
        <taxon>Pseudomonadota</taxon>
        <taxon>Gammaproteobacteria</taxon>
        <taxon>Vibrionales</taxon>
        <taxon>Vibrionaceae</taxon>
        <taxon>Vibrio</taxon>
    </lineage>
</organism>
<feature type="chain" id="PRO_5043696624" evidence="2">
    <location>
        <begin position="20"/>
        <end position="189"/>
    </location>
</feature>
<feature type="transmembrane region" description="Helical" evidence="1">
    <location>
        <begin position="117"/>
        <end position="136"/>
    </location>
</feature>
<gene>
    <name evidence="3" type="ORF">VIBNISOn1_1350035</name>
</gene>
<comment type="caution">
    <text evidence="3">The sequence shown here is derived from an EMBL/GenBank/DDBJ whole genome shotgun (WGS) entry which is preliminary data.</text>
</comment>
<reference evidence="3 4" key="1">
    <citation type="journal article" date="2013" name="ISME J.">
        <title>Comparative genomics of pathogenic lineages of Vibrio nigripulchritudo identifies virulence-associated traits.</title>
        <authorList>
            <person name="Goudenege D."/>
            <person name="Labreuche Y."/>
            <person name="Krin E."/>
            <person name="Ansquer D."/>
            <person name="Mangenot S."/>
            <person name="Calteau A."/>
            <person name="Medigue C."/>
            <person name="Mazel D."/>
            <person name="Polz M.F."/>
            <person name="Le Roux F."/>
        </authorList>
    </citation>
    <scope>NUCLEOTIDE SEQUENCE [LARGE SCALE GENOMIC DNA]</scope>
    <source>
        <strain evidence="3 4">SOn1</strain>
    </source>
</reference>
<sequence>MKRIFLAAITLSVSQGAFAHVLHEPSISLSSAFFSGLTHPVFGLDHLLMLAAIGLLIAKQSSLGTQLKLMVFAVLSLGVGLALGTAMGGFAGMEIAIATSLLLSGFALCSPIHRDSFWSSAAIAVGLCLLSVHGYAHGVEAVGNVFAFSLGMMVSAALIVTAFSKVGSTVFSHWAAWGIAASSLLVALN</sequence>
<evidence type="ECO:0000256" key="2">
    <source>
        <dbReference type="SAM" id="SignalP"/>
    </source>
</evidence>
<keyword evidence="1" id="KW-0812">Transmembrane</keyword>